<gene>
    <name evidence="1" type="ORF">V2W30_33000</name>
</gene>
<sequence length="81" mass="8831">MGGIGTTRPQVWARGEPASHRIRGLITVRDGTAAPRIVSVRSASAYNDGSLHQLELRRGQRQLTHSVDVPSSAARRTCRAR</sequence>
<reference evidence="1" key="1">
    <citation type="journal article" date="2025" name="Int. J. Syst. Evol. Microbiol.">
        <title>Streptomyces citrinus sp. nov., with yellow diffusible pigment.</title>
        <authorList>
            <person name="He Y."/>
            <person name="Yang E."/>
            <person name="Xu J."/>
            <person name="Sun Y."/>
            <person name="Sun L."/>
        </authorList>
    </citation>
    <scope>NUCLEOTIDE SEQUENCE</scope>
    <source>
        <strain evidence="1">Q6</strain>
    </source>
</reference>
<dbReference type="EMBL" id="CP146022">
    <property type="protein sequence ID" value="WWQ67679.1"/>
    <property type="molecule type" value="Genomic_DNA"/>
</dbReference>
<protein>
    <submittedName>
        <fullName evidence="1">Uncharacterized protein</fullName>
    </submittedName>
</protein>
<proteinExistence type="predicted"/>
<keyword evidence="2" id="KW-1185">Reference proteome</keyword>
<organism evidence="1 2">
    <name type="scientific">Streptomyces citrinus</name>
    <dbReference type="NCBI Taxonomy" id="3118173"/>
    <lineage>
        <taxon>Bacteria</taxon>
        <taxon>Bacillati</taxon>
        <taxon>Actinomycetota</taxon>
        <taxon>Actinomycetes</taxon>
        <taxon>Kitasatosporales</taxon>
        <taxon>Streptomycetaceae</taxon>
        <taxon>Streptomyces</taxon>
    </lineage>
</organism>
<name>A0ACD5AKH2_9ACTN</name>
<accession>A0ACD5AKH2</accession>
<dbReference type="Proteomes" id="UP001432251">
    <property type="component" value="Chromosome"/>
</dbReference>
<evidence type="ECO:0000313" key="1">
    <source>
        <dbReference type="EMBL" id="WWQ67679.1"/>
    </source>
</evidence>
<evidence type="ECO:0000313" key="2">
    <source>
        <dbReference type="Proteomes" id="UP001432251"/>
    </source>
</evidence>